<dbReference type="OrthoDB" id="9800966at2"/>
<protein>
    <submittedName>
        <fullName evidence="5">DNA-binding transcriptional regulator, HxlR family</fullName>
    </submittedName>
</protein>
<evidence type="ECO:0000256" key="2">
    <source>
        <dbReference type="ARBA" id="ARBA00023125"/>
    </source>
</evidence>
<dbReference type="Proteomes" id="UP000198892">
    <property type="component" value="Unassembled WGS sequence"/>
</dbReference>
<feature type="domain" description="HTH hxlR-type" evidence="4">
    <location>
        <begin position="7"/>
        <end position="106"/>
    </location>
</feature>
<dbReference type="Pfam" id="PF01638">
    <property type="entry name" value="HxlR"/>
    <property type="match status" value="1"/>
</dbReference>
<evidence type="ECO:0000256" key="1">
    <source>
        <dbReference type="ARBA" id="ARBA00023015"/>
    </source>
</evidence>
<dbReference type="GO" id="GO:0003677">
    <property type="term" value="F:DNA binding"/>
    <property type="evidence" value="ECO:0007669"/>
    <property type="project" value="UniProtKB-KW"/>
</dbReference>
<sequence>MASMRVCPKFEEAFQLLGKRWIGVIIRVLEEGPMRFNEIAAQIPEISKKMLTERLKEMEEKNMVQRDVIPEKPVRILYSLTDKGADITPALAEVQKWADNWVEEDTKAEE</sequence>
<proteinExistence type="predicted"/>
<gene>
    <name evidence="5" type="ORF">SAMN05518683_11595</name>
</gene>
<keyword evidence="1" id="KW-0805">Transcription regulation</keyword>
<dbReference type="EMBL" id="FOXD01000015">
    <property type="protein sequence ID" value="SFQ04597.1"/>
    <property type="molecule type" value="Genomic_DNA"/>
</dbReference>
<keyword evidence="2 5" id="KW-0238">DNA-binding</keyword>
<evidence type="ECO:0000256" key="3">
    <source>
        <dbReference type="ARBA" id="ARBA00023163"/>
    </source>
</evidence>
<accession>A0A1I5VB73</accession>
<dbReference type="RefSeq" id="WP_093338150.1">
    <property type="nucleotide sequence ID" value="NZ_FOXD01000015.1"/>
</dbReference>
<dbReference type="SUPFAM" id="SSF46785">
    <property type="entry name" value="Winged helix' DNA-binding domain"/>
    <property type="match status" value="1"/>
</dbReference>
<dbReference type="InterPro" id="IPR036390">
    <property type="entry name" value="WH_DNA-bd_sf"/>
</dbReference>
<reference evidence="6" key="1">
    <citation type="submission" date="2016-10" db="EMBL/GenBank/DDBJ databases">
        <authorList>
            <person name="Varghese N."/>
            <person name="Submissions S."/>
        </authorList>
    </citation>
    <scope>NUCLEOTIDE SEQUENCE [LARGE SCALE GENOMIC DNA]</scope>
    <source>
        <strain evidence="6">S7</strain>
    </source>
</reference>
<organism evidence="5 6">
    <name type="scientific">Salibacterium halotolerans</name>
    <dbReference type="NCBI Taxonomy" id="1884432"/>
    <lineage>
        <taxon>Bacteria</taxon>
        <taxon>Bacillati</taxon>
        <taxon>Bacillota</taxon>
        <taxon>Bacilli</taxon>
        <taxon>Bacillales</taxon>
        <taxon>Bacillaceae</taxon>
    </lineage>
</organism>
<dbReference type="InterPro" id="IPR002577">
    <property type="entry name" value="HTH_HxlR"/>
</dbReference>
<dbReference type="PROSITE" id="PS51118">
    <property type="entry name" value="HTH_HXLR"/>
    <property type="match status" value="1"/>
</dbReference>
<dbReference type="PANTHER" id="PTHR33204">
    <property type="entry name" value="TRANSCRIPTIONAL REGULATOR, MARR FAMILY"/>
    <property type="match status" value="1"/>
</dbReference>
<dbReference type="AlphaFoldDB" id="A0A1I5VB73"/>
<evidence type="ECO:0000313" key="6">
    <source>
        <dbReference type="Proteomes" id="UP000198892"/>
    </source>
</evidence>
<dbReference type="InterPro" id="IPR011991">
    <property type="entry name" value="ArsR-like_HTH"/>
</dbReference>
<dbReference type="Gene3D" id="1.10.10.10">
    <property type="entry name" value="Winged helix-like DNA-binding domain superfamily/Winged helix DNA-binding domain"/>
    <property type="match status" value="1"/>
</dbReference>
<name>A0A1I5VB73_9BACI</name>
<keyword evidence="6" id="KW-1185">Reference proteome</keyword>
<dbReference type="CDD" id="cd00090">
    <property type="entry name" value="HTH_ARSR"/>
    <property type="match status" value="1"/>
</dbReference>
<dbReference type="STRING" id="1884432.SAMN05518683_11595"/>
<evidence type="ECO:0000313" key="5">
    <source>
        <dbReference type="EMBL" id="SFQ04597.1"/>
    </source>
</evidence>
<dbReference type="PANTHER" id="PTHR33204:SF37">
    <property type="entry name" value="HTH-TYPE TRANSCRIPTIONAL REGULATOR YODB"/>
    <property type="match status" value="1"/>
</dbReference>
<evidence type="ECO:0000259" key="4">
    <source>
        <dbReference type="PROSITE" id="PS51118"/>
    </source>
</evidence>
<keyword evidence="3" id="KW-0804">Transcription</keyword>
<dbReference type="InterPro" id="IPR036388">
    <property type="entry name" value="WH-like_DNA-bd_sf"/>
</dbReference>